<dbReference type="SUPFAM" id="SSF50814">
    <property type="entry name" value="Lipocalins"/>
    <property type="match status" value="1"/>
</dbReference>
<evidence type="ECO:0000313" key="6">
    <source>
        <dbReference type="Proteomes" id="UP000639338"/>
    </source>
</evidence>
<organism evidence="5 6">
    <name type="scientific">Aphidius gifuensis</name>
    <name type="common">Parasitoid wasp</name>
    <dbReference type="NCBI Taxonomy" id="684658"/>
    <lineage>
        <taxon>Eukaryota</taxon>
        <taxon>Metazoa</taxon>
        <taxon>Ecdysozoa</taxon>
        <taxon>Arthropoda</taxon>
        <taxon>Hexapoda</taxon>
        <taxon>Insecta</taxon>
        <taxon>Pterygota</taxon>
        <taxon>Neoptera</taxon>
        <taxon>Endopterygota</taxon>
        <taxon>Hymenoptera</taxon>
        <taxon>Apocrita</taxon>
        <taxon>Ichneumonoidea</taxon>
        <taxon>Braconidae</taxon>
        <taxon>Aphidiinae</taxon>
        <taxon>Aphidius</taxon>
    </lineage>
</organism>
<dbReference type="PRINTS" id="PR01273">
    <property type="entry name" value="INVTBRTCOLOR"/>
</dbReference>
<dbReference type="PROSITE" id="PS00213">
    <property type="entry name" value="LIPOCALIN"/>
    <property type="match status" value="1"/>
</dbReference>
<dbReference type="InterPro" id="IPR012674">
    <property type="entry name" value="Calycin"/>
</dbReference>
<evidence type="ECO:0000256" key="3">
    <source>
        <dbReference type="PIRNR" id="PIRNR036893"/>
    </source>
</evidence>
<dbReference type="GO" id="GO:0005737">
    <property type="term" value="C:cytoplasm"/>
    <property type="evidence" value="ECO:0007669"/>
    <property type="project" value="TreeGrafter"/>
</dbReference>
<dbReference type="PIRSF" id="PIRSF036893">
    <property type="entry name" value="Lipocalin_ApoD"/>
    <property type="match status" value="1"/>
</dbReference>
<dbReference type="InterPro" id="IPR003057">
    <property type="entry name" value="Invtbrt_color"/>
</dbReference>
<dbReference type="PANTHER" id="PTHR10612:SF34">
    <property type="entry name" value="APOLIPOPROTEIN D"/>
    <property type="match status" value="1"/>
</dbReference>
<comment type="caution">
    <text evidence="5">The sequence shown here is derived from an EMBL/GenBank/DDBJ whole genome shotgun (WGS) entry which is preliminary data.</text>
</comment>
<dbReference type="InterPro" id="IPR022272">
    <property type="entry name" value="Lipocalin_CS"/>
</dbReference>
<gene>
    <name evidence="5" type="ORF">HCN44_009513</name>
</gene>
<keyword evidence="2" id="KW-1015">Disulfide bond</keyword>
<protein>
    <recommendedName>
        <fullName evidence="4">Lipocalin/cytosolic fatty-acid binding domain-containing protein</fullName>
    </recommendedName>
</protein>
<evidence type="ECO:0000313" key="5">
    <source>
        <dbReference type="EMBL" id="KAF7998115.1"/>
    </source>
</evidence>
<name>A0A834Y2E0_APHGI</name>
<dbReference type="GO" id="GO:0006629">
    <property type="term" value="P:lipid metabolic process"/>
    <property type="evidence" value="ECO:0007669"/>
    <property type="project" value="TreeGrafter"/>
</dbReference>
<dbReference type="GO" id="GO:0031409">
    <property type="term" value="F:pigment binding"/>
    <property type="evidence" value="ECO:0007669"/>
    <property type="project" value="InterPro"/>
</dbReference>
<evidence type="ECO:0000256" key="1">
    <source>
        <dbReference type="ARBA" id="ARBA00006889"/>
    </source>
</evidence>
<reference evidence="5 6" key="1">
    <citation type="submission" date="2020-08" db="EMBL/GenBank/DDBJ databases">
        <title>Aphidius gifuensis genome sequencing and assembly.</title>
        <authorList>
            <person name="Du Z."/>
        </authorList>
    </citation>
    <scope>NUCLEOTIDE SEQUENCE [LARGE SCALE GENOMIC DNA]</scope>
    <source>
        <strain evidence="5">YNYX2018</strain>
        <tissue evidence="5">Adults</tissue>
    </source>
</reference>
<dbReference type="OrthoDB" id="565904at2759"/>
<comment type="similarity">
    <text evidence="1 3">Belongs to the calycin superfamily. Lipocalin family.</text>
</comment>
<keyword evidence="6" id="KW-1185">Reference proteome</keyword>
<evidence type="ECO:0000256" key="2">
    <source>
        <dbReference type="ARBA" id="ARBA00023157"/>
    </source>
</evidence>
<dbReference type="GO" id="GO:0000302">
    <property type="term" value="P:response to reactive oxygen species"/>
    <property type="evidence" value="ECO:0007669"/>
    <property type="project" value="TreeGrafter"/>
</dbReference>
<dbReference type="PANTHER" id="PTHR10612">
    <property type="entry name" value="APOLIPOPROTEIN D"/>
    <property type="match status" value="1"/>
</dbReference>
<dbReference type="InterPro" id="IPR000566">
    <property type="entry name" value="Lipocln_cytosolic_FA-bd_dom"/>
</dbReference>
<sequence>MYANTLAQIPIFEDPQISPMENFDKSQYIGDWYEIARIPNIFELGQKCSTFTYKLNERKGSLFEVITTKSEITNKIHKQIAINSPARDQPASVFNVYYAWLIKIGKLTILSTDYKNYAVKTLVTPLIGTSRLQMAWILSRNPTLSSEYHQLAEDVLRANNISPATLKPTNQIDC</sequence>
<evidence type="ECO:0000259" key="4">
    <source>
        <dbReference type="Pfam" id="PF08212"/>
    </source>
</evidence>
<dbReference type="AlphaFoldDB" id="A0A834Y2E0"/>
<proteinExistence type="inferred from homology"/>
<dbReference type="Gene3D" id="2.40.128.20">
    <property type="match status" value="1"/>
</dbReference>
<accession>A0A834Y2E0</accession>
<dbReference type="InterPro" id="IPR022271">
    <property type="entry name" value="Lipocalin_ApoD"/>
</dbReference>
<dbReference type="Proteomes" id="UP000639338">
    <property type="component" value="Unassembled WGS sequence"/>
</dbReference>
<dbReference type="Pfam" id="PF08212">
    <property type="entry name" value="Lipocalin_2"/>
    <property type="match status" value="1"/>
</dbReference>
<feature type="domain" description="Lipocalin/cytosolic fatty-acid binding" evidence="4">
    <location>
        <begin position="24"/>
        <end position="166"/>
    </location>
</feature>
<dbReference type="EMBL" id="JACMRX010000001">
    <property type="protein sequence ID" value="KAF7998115.1"/>
    <property type="molecule type" value="Genomic_DNA"/>
</dbReference>